<name>A0A934I6D8_9CORY</name>
<dbReference type="Pfam" id="PF13338">
    <property type="entry name" value="AbiEi_4"/>
    <property type="match status" value="1"/>
</dbReference>
<dbReference type="EMBL" id="JAEIOS010000015">
    <property type="protein sequence ID" value="MBI8990104.1"/>
    <property type="molecule type" value="Genomic_DNA"/>
</dbReference>
<organism evidence="3 4">
    <name type="scientific">Corynebacterium meridianum</name>
    <dbReference type="NCBI Taxonomy" id="2765363"/>
    <lineage>
        <taxon>Bacteria</taxon>
        <taxon>Bacillati</taxon>
        <taxon>Actinomycetota</taxon>
        <taxon>Actinomycetes</taxon>
        <taxon>Mycobacteriales</taxon>
        <taxon>Corynebacteriaceae</taxon>
        <taxon>Corynebacterium</taxon>
    </lineage>
</organism>
<dbReference type="Proteomes" id="UP000645966">
    <property type="component" value="Unassembled WGS sequence"/>
</dbReference>
<comment type="caution">
    <text evidence="3">The sequence shown here is derived from an EMBL/GenBank/DDBJ whole genome shotgun (WGS) entry which is preliminary data.</text>
</comment>
<evidence type="ECO:0000313" key="3">
    <source>
        <dbReference type="EMBL" id="MBI8990104.1"/>
    </source>
</evidence>
<evidence type="ECO:0000256" key="1">
    <source>
        <dbReference type="SAM" id="MobiDB-lite"/>
    </source>
</evidence>
<feature type="region of interest" description="Disordered" evidence="1">
    <location>
        <begin position="317"/>
        <end position="359"/>
    </location>
</feature>
<keyword evidence="4" id="KW-1185">Reference proteome</keyword>
<dbReference type="AlphaFoldDB" id="A0A934I6D8"/>
<evidence type="ECO:0000313" key="4">
    <source>
        <dbReference type="Proteomes" id="UP000645966"/>
    </source>
</evidence>
<dbReference type="RefSeq" id="WP_198739428.1">
    <property type="nucleotide sequence ID" value="NZ_JAEIOS010000015.1"/>
</dbReference>
<protein>
    <submittedName>
        <fullName evidence="3">Type IV toxin-antitoxin system AbiEi family antitoxin domain-containing protein</fullName>
    </submittedName>
</protein>
<feature type="compositionally biased region" description="Basic and acidic residues" evidence="1">
    <location>
        <begin position="348"/>
        <end position="359"/>
    </location>
</feature>
<evidence type="ECO:0000259" key="2">
    <source>
        <dbReference type="Pfam" id="PF13338"/>
    </source>
</evidence>
<sequence length="359" mass="39390">MRFSEVQPILAAYSYLQHGLVTSAQAAKEGIDTTTLTRLAQRDFLRRIRRGVYILSSVAEDPLTEIRAAWLSTRPAVLADERVNEGNPIVVSHASAVSMLELGDITPASHTFTSSKRKQSSAADITHRTADLTDTDWIVLAGIPVTTVARTIRDMAKDHLDGDQLHHIITDAIHDHRLNPSTLARVLEPYALHYGCDSGDDLVSESLRRFPEHESVTESTEYTLKSVNFQWGDNSAIAAALASLAQQAGGLRLEAAKAPGPVSPQFQDALARIGDLKRIFDSTVLAQQMATIVDLGERYRRASTMKYANPPMGWLERIHDTGDSPGKGTPGLNRGSIETCDDAADSDNDPRRVRDEDRK</sequence>
<accession>A0A934I6D8</accession>
<gene>
    <name evidence="3" type="ORF">JDV75_10120</name>
</gene>
<reference evidence="3" key="1">
    <citation type="submission" date="2020-12" db="EMBL/GenBank/DDBJ databases">
        <title>Genome public.</title>
        <authorList>
            <person name="Sun Q."/>
        </authorList>
    </citation>
    <scope>NUCLEOTIDE SEQUENCE</scope>
    <source>
        <strain evidence="3">CCM 8863</strain>
    </source>
</reference>
<dbReference type="InterPro" id="IPR025159">
    <property type="entry name" value="AbiEi_N"/>
</dbReference>
<proteinExistence type="predicted"/>
<feature type="domain" description="AbiEi antitoxin N-terminal" evidence="2">
    <location>
        <begin position="17"/>
        <end position="55"/>
    </location>
</feature>